<organism evidence="2 3">
    <name type="scientific">Testicularia cyperi</name>
    <dbReference type="NCBI Taxonomy" id="1882483"/>
    <lineage>
        <taxon>Eukaryota</taxon>
        <taxon>Fungi</taxon>
        <taxon>Dikarya</taxon>
        <taxon>Basidiomycota</taxon>
        <taxon>Ustilaginomycotina</taxon>
        <taxon>Ustilaginomycetes</taxon>
        <taxon>Ustilaginales</taxon>
        <taxon>Anthracoideaceae</taxon>
        <taxon>Testicularia</taxon>
    </lineage>
</organism>
<feature type="chain" id="PRO_5016296795" evidence="1">
    <location>
        <begin position="29"/>
        <end position="112"/>
    </location>
</feature>
<keyword evidence="3" id="KW-1185">Reference proteome</keyword>
<dbReference type="EMBL" id="KZ819189">
    <property type="protein sequence ID" value="PWZ02391.1"/>
    <property type="molecule type" value="Genomic_DNA"/>
</dbReference>
<dbReference type="InParanoid" id="A0A317XYM6"/>
<evidence type="ECO:0000313" key="2">
    <source>
        <dbReference type="EMBL" id="PWZ02391.1"/>
    </source>
</evidence>
<keyword evidence="1" id="KW-0732">Signal</keyword>
<reference evidence="2 3" key="1">
    <citation type="journal article" date="2018" name="Mol. Biol. Evol.">
        <title>Broad Genomic Sampling Reveals a Smut Pathogenic Ancestry of the Fungal Clade Ustilaginomycotina.</title>
        <authorList>
            <person name="Kijpornyongpan T."/>
            <person name="Mondo S.J."/>
            <person name="Barry K."/>
            <person name="Sandor L."/>
            <person name="Lee J."/>
            <person name="Lipzen A."/>
            <person name="Pangilinan J."/>
            <person name="LaButti K."/>
            <person name="Hainaut M."/>
            <person name="Henrissat B."/>
            <person name="Grigoriev I.V."/>
            <person name="Spatafora J.W."/>
            <person name="Aime M.C."/>
        </authorList>
    </citation>
    <scope>NUCLEOTIDE SEQUENCE [LARGE SCALE GENOMIC DNA]</scope>
    <source>
        <strain evidence="2 3">MCA 3645</strain>
    </source>
</reference>
<dbReference type="AlphaFoldDB" id="A0A317XYM6"/>
<proteinExistence type="predicted"/>
<feature type="signal peptide" evidence="1">
    <location>
        <begin position="1"/>
        <end position="28"/>
    </location>
</feature>
<evidence type="ECO:0000256" key="1">
    <source>
        <dbReference type="SAM" id="SignalP"/>
    </source>
</evidence>
<accession>A0A317XYM6</accession>
<protein>
    <submittedName>
        <fullName evidence="2">Uncharacterized protein</fullName>
    </submittedName>
</protein>
<gene>
    <name evidence="2" type="ORF">BCV70DRAFT_198671</name>
</gene>
<dbReference type="Proteomes" id="UP000246740">
    <property type="component" value="Unassembled WGS sequence"/>
</dbReference>
<sequence length="112" mass="12541">MLSSKTQAIKLCSYILPLTSLLSTSAWAAATVSLSLTRNGRTTNYTCVFGDDLKGLEPFLAYVRSHKDDFWTATSTDWQWVLRTRTPDDAMYDSNVLNNWKGKCEENGGHGQ</sequence>
<name>A0A317XYM6_9BASI</name>
<evidence type="ECO:0000313" key="3">
    <source>
        <dbReference type="Proteomes" id="UP000246740"/>
    </source>
</evidence>